<reference evidence="2" key="1">
    <citation type="submission" date="2016-09" db="EMBL/GenBank/DDBJ databases">
        <authorList>
            <person name="Hebert L."/>
            <person name="Moumen B."/>
        </authorList>
    </citation>
    <scope>NUCLEOTIDE SEQUENCE [LARGE SCALE GENOMIC DNA]</scope>
    <source>
        <strain evidence="2">OVI</strain>
    </source>
</reference>
<dbReference type="VEuPathDB" id="TriTrypDB:TEOVI_000671500"/>
<evidence type="ECO:0000256" key="1">
    <source>
        <dbReference type="SAM" id="MobiDB-lite"/>
    </source>
</evidence>
<proteinExistence type="predicted"/>
<name>A0A1G4I8P6_TRYEQ</name>
<evidence type="ECO:0000313" key="2">
    <source>
        <dbReference type="EMBL" id="SCU68128.1"/>
    </source>
</evidence>
<accession>A0A1G4I8P6</accession>
<gene>
    <name evidence="2" type="ORF">TEOVI_000671500</name>
</gene>
<organism evidence="2 3">
    <name type="scientific">Trypanosoma equiperdum</name>
    <dbReference type="NCBI Taxonomy" id="5694"/>
    <lineage>
        <taxon>Eukaryota</taxon>
        <taxon>Discoba</taxon>
        <taxon>Euglenozoa</taxon>
        <taxon>Kinetoplastea</taxon>
        <taxon>Metakinetoplastina</taxon>
        <taxon>Trypanosomatida</taxon>
        <taxon>Trypanosomatidae</taxon>
        <taxon>Trypanosoma</taxon>
    </lineage>
</organism>
<dbReference type="AlphaFoldDB" id="A0A1G4I8P6"/>
<keyword evidence="3" id="KW-1185">Reference proteome</keyword>
<dbReference type="EMBL" id="CZPT02000895">
    <property type="protein sequence ID" value="SCU68128.1"/>
    <property type="molecule type" value="Genomic_DNA"/>
</dbReference>
<feature type="region of interest" description="Disordered" evidence="1">
    <location>
        <begin position="119"/>
        <end position="163"/>
    </location>
</feature>
<feature type="region of interest" description="Disordered" evidence="1">
    <location>
        <begin position="1"/>
        <end position="38"/>
    </location>
</feature>
<comment type="caution">
    <text evidence="2">The sequence shown here is derived from an EMBL/GenBank/DDBJ whole genome shotgun (WGS) entry which is preliminary data.</text>
</comment>
<dbReference type="RefSeq" id="XP_067079344.1">
    <property type="nucleotide sequence ID" value="XM_067223243.1"/>
</dbReference>
<protein>
    <submittedName>
        <fullName evidence="2">Uncharacterized protein</fullName>
    </submittedName>
</protein>
<dbReference type="GeneID" id="92380649"/>
<feature type="compositionally biased region" description="Basic and acidic residues" evidence="1">
    <location>
        <begin position="1"/>
        <end position="19"/>
    </location>
</feature>
<evidence type="ECO:0000313" key="3">
    <source>
        <dbReference type="Proteomes" id="UP000195570"/>
    </source>
</evidence>
<sequence>MEDPRDNPNPRNSRSDHSGNRLSSLRRHYHSDSEESDHFFPEHLQVIELEPTSFITEKDAPLVTEVFESCDSSEDVTLEAPVGVEVELSGPGVLRGVRIPTGKVKEKLDSKNKQISRLKSVRNGEPPKTNMKLNERGIMSTKRNKPVMRTRELNSISDEEYRR</sequence>
<dbReference type="Proteomes" id="UP000195570">
    <property type="component" value="Unassembled WGS sequence"/>
</dbReference>